<accession>A0ABX0W192</accession>
<dbReference type="SMART" id="SM00354">
    <property type="entry name" value="HTH_LACI"/>
    <property type="match status" value="1"/>
</dbReference>
<dbReference type="SUPFAM" id="SSF47413">
    <property type="entry name" value="lambda repressor-like DNA-binding domains"/>
    <property type="match status" value="1"/>
</dbReference>
<keyword evidence="2" id="KW-0238">DNA-binding</keyword>
<gene>
    <name evidence="5" type="ORF">HCZ30_15095</name>
</gene>
<dbReference type="SUPFAM" id="SSF53822">
    <property type="entry name" value="Periplasmic binding protein-like I"/>
    <property type="match status" value="1"/>
</dbReference>
<dbReference type="Proteomes" id="UP000709466">
    <property type="component" value="Unassembled WGS sequence"/>
</dbReference>
<dbReference type="InterPro" id="IPR000843">
    <property type="entry name" value="HTH_LacI"/>
</dbReference>
<organism evidence="5 6">
    <name type="scientific">Marivivens donghaensis</name>
    <dbReference type="NCBI Taxonomy" id="1699413"/>
    <lineage>
        <taxon>Bacteria</taxon>
        <taxon>Pseudomonadati</taxon>
        <taxon>Pseudomonadota</taxon>
        <taxon>Alphaproteobacteria</taxon>
        <taxon>Rhodobacterales</taxon>
        <taxon>Paracoccaceae</taxon>
        <taxon>Marivivens group</taxon>
        <taxon>Marivivens</taxon>
    </lineage>
</organism>
<dbReference type="EMBL" id="JAATOP010000013">
    <property type="protein sequence ID" value="NIY73755.1"/>
    <property type="molecule type" value="Genomic_DNA"/>
</dbReference>
<evidence type="ECO:0000256" key="3">
    <source>
        <dbReference type="ARBA" id="ARBA00023163"/>
    </source>
</evidence>
<dbReference type="Pfam" id="PF00356">
    <property type="entry name" value="LacI"/>
    <property type="match status" value="1"/>
</dbReference>
<reference evidence="5 6" key="1">
    <citation type="submission" date="2020-03" db="EMBL/GenBank/DDBJ databases">
        <title>Bacterial isolates of synthetic phycosphere.</title>
        <authorList>
            <person name="Fu H."/>
            <person name="Moran M.A."/>
        </authorList>
    </citation>
    <scope>NUCLEOTIDE SEQUENCE [LARGE SCALE GENOMIC DNA]</scope>
    <source>
        <strain evidence="5 6">HF1</strain>
    </source>
</reference>
<dbReference type="Pfam" id="PF13407">
    <property type="entry name" value="Peripla_BP_4"/>
    <property type="match status" value="1"/>
</dbReference>
<dbReference type="InterPro" id="IPR028082">
    <property type="entry name" value="Peripla_BP_I"/>
</dbReference>
<dbReference type="InterPro" id="IPR010982">
    <property type="entry name" value="Lambda_DNA-bd_dom_sf"/>
</dbReference>
<sequence>MANRPTIKDVAAAAGVSATTVDRAINGRMAVRKDTLQKIVDAAHRVGYHGKGSLMNQLAENKPRCRLGVVLVKRSQEFYQNFAKEIEAAMATQHHVRGEVVIRYAASQSPDDFATELRALGNTVDAIACVAINHQKLDEVVQELKDKGVPVVALLNDTAQGIRKYYIGLNNMKVGRSAAWLLTHTISKPGKLAVFVGGNRWHGHDLREVGFRSYIRAEAPSFTVLDTLVNLETRKVTYEATLDLLHRHPDLTGIYVAGGGMEGAIAALRESRRAGEVSLIVNELTHESRAALADGYVQMVNVTPLPELCSELVKLVTETFDEASEGVPGQRFLEPRVILPEMI</sequence>
<comment type="caution">
    <text evidence="5">The sequence shown here is derived from an EMBL/GenBank/DDBJ whole genome shotgun (WGS) entry which is preliminary data.</text>
</comment>
<dbReference type="PANTHER" id="PTHR30146">
    <property type="entry name" value="LACI-RELATED TRANSCRIPTIONAL REPRESSOR"/>
    <property type="match status" value="1"/>
</dbReference>
<proteinExistence type="predicted"/>
<dbReference type="InterPro" id="IPR025997">
    <property type="entry name" value="SBP_2_dom"/>
</dbReference>
<evidence type="ECO:0000313" key="5">
    <source>
        <dbReference type="EMBL" id="NIY73755.1"/>
    </source>
</evidence>
<dbReference type="PANTHER" id="PTHR30146:SF152">
    <property type="entry name" value="TRANSCRIPTIONAL REGULATORY PROTEIN"/>
    <property type="match status" value="1"/>
</dbReference>
<dbReference type="Gene3D" id="3.40.50.2300">
    <property type="match status" value="2"/>
</dbReference>
<evidence type="ECO:0000259" key="4">
    <source>
        <dbReference type="PROSITE" id="PS50932"/>
    </source>
</evidence>
<dbReference type="PRINTS" id="PR00036">
    <property type="entry name" value="HTHLACI"/>
</dbReference>
<evidence type="ECO:0000256" key="2">
    <source>
        <dbReference type="ARBA" id="ARBA00023125"/>
    </source>
</evidence>
<keyword evidence="6" id="KW-1185">Reference proteome</keyword>
<feature type="domain" description="HTH lacI-type" evidence="4">
    <location>
        <begin position="5"/>
        <end position="64"/>
    </location>
</feature>
<dbReference type="CDD" id="cd06307">
    <property type="entry name" value="PBP1_sugar_binding"/>
    <property type="match status" value="1"/>
</dbReference>
<dbReference type="PROSITE" id="PS00356">
    <property type="entry name" value="HTH_LACI_1"/>
    <property type="match status" value="1"/>
</dbReference>
<keyword evidence="1" id="KW-0805">Transcription regulation</keyword>
<evidence type="ECO:0000256" key="1">
    <source>
        <dbReference type="ARBA" id="ARBA00023015"/>
    </source>
</evidence>
<evidence type="ECO:0000313" key="6">
    <source>
        <dbReference type="Proteomes" id="UP000709466"/>
    </source>
</evidence>
<dbReference type="PROSITE" id="PS50932">
    <property type="entry name" value="HTH_LACI_2"/>
    <property type="match status" value="1"/>
</dbReference>
<keyword evidence="3" id="KW-0804">Transcription</keyword>
<name>A0ABX0W192_9RHOB</name>
<dbReference type="Gene3D" id="1.10.260.40">
    <property type="entry name" value="lambda repressor-like DNA-binding domains"/>
    <property type="match status" value="1"/>
</dbReference>
<protein>
    <submittedName>
        <fullName evidence="5">LacI family transcriptional regulator</fullName>
    </submittedName>
</protein>
<dbReference type="RefSeq" id="WP_167639141.1">
    <property type="nucleotide sequence ID" value="NZ_JAATOP010000013.1"/>
</dbReference>
<dbReference type="CDD" id="cd01392">
    <property type="entry name" value="HTH_LacI"/>
    <property type="match status" value="1"/>
</dbReference>